<dbReference type="PANTHER" id="PTHR15929:SF0">
    <property type="entry name" value="STORE-OPERATED CALCIUM ENTRY-ASSOCIATED REGULATORY FACTOR"/>
    <property type="match status" value="1"/>
</dbReference>
<evidence type="ECO:0000313" key="15">
    <source>
        <dbReference type="Proteomes" id="UP001175271"/>
    </source>
</evidence>
<evidence type="ECO:0000256" key="12">
    <source>
        <dbReference type="ARBA" id="ARBA00023136"/>
    </source>
</evidence>
<dbReference type="GO" id="GO:0005789">
    <property type="term" value="C:endoplasmic reticulum membrane"/>
    <property type="evidence" value="ECO:0007669"/>
    <property type="project" value="UniProtKB-SubCell"/>
</dbReference>
<keyword evidence="8" id="KW-0256">Endoplasmic reticulum</keyword>
<dbReference type="GO" id="GO:0006816">
    <property type="term" value="P:calcium ion transport"/>
    <property type="evidence" value="ECO:0007669"/>
    <property type="project" value="UniProtKB-KW"/>
</dbReference>
<gene>
    <name evidence="14" type="ORF">QR680_000553</name>
</gene>
<dbReference type="AlphaFoldDB" id="A0AA39GUZ3"/>
<reference evidence="14" key="1">
    <citation type="submission" date="2023-06" db="EMBL/GenBank/DDBJ databases">
        <title>Genomic analysis of the entomopathogenic nematode Steinernema hermaphroditum.</title>
        <authorList>
            <person name="Schwarz E.M."/>
            <person name="Heppert J.K."/>
            <person name="Baniya A."/>
            <person name="Schwartz H.T."/>
            <person name="Tan C.-H."/>
            <person name="Antoshechkin I."/>
            <person name="Sternberg P.W."/>
            <person name="Goodrich-Blair H."/>
            <person name="Dillman A.R."/>
        </authorList>
    </citation>
    <scope>NUCLEOTIDE SEQUENCE</scope>
    <source>
        <strain evidence="14">PS9179</strain>
        <tissue evidence="14">Whole animal</tissue>
    </source>
</reference>
<keyword evidence="10" id="KW-1133">Transmembrane helix</keyword>
<dbReference type="GO" id="GO:2001256">
    <property type="term" value="P:regulation of store-operated calcium entry"/>
    <property type="evidence" value="ECO:0007669"/>
    <property type="project" value="InterPro"/>
</dbReference>
<dbReference type="EMBL" id="JAUCMV010000005">
    <property type="protein sequence ID" value="KAK0394065.1"/>
    <property type="molecule type" value="Genomic_DNA"/>
</dbReference>
<sequence>MMRFEGISYSKVLLSEVQVIKRIQPLEEDIPVRKSSVSDVADACDRFPPRSVQCYKRGSDGIDVQWECKADIPKKYRFGQMMRFEGNTSHSAVRALIGCHLYIVRQGFAQ</sequence>
<keyword evidence="11" id="KW-0406">Ion transport</keyword>
<comment type="caution">
    <text evidence="14">The sequence shown here is derived from an EMBL/GenBank/DDBJ whole genome shotgun (WGS) entry which is preliminary data.</text>
</comment>
<keyword evidence="7" id="KW-0732">Signal</keyword>
<evidence type="ECO:0000256" key="6">
    <source>
        <dbReference type="ARBA" id="ARBA00022692"/>
    </source>
</evidence>
<comment type="similarity">
    <text evidence="2">Belongs to the SARAF family.</text>
</comment>
<accession>A0AA39GUZ3</accession>
<evidence type="ECO:0000256" key="5">
    <source>
        <dbReference type="ARBA" id="ARBA00022568"/>
    </source>
</evidence>
<dbReference type="InterPro" id="IPR009567">
    <property type="entry name" value="SARAF"/>
</dbReference>
<dbReference type="Proteomes" id="UP001175271">
    <property type="component" value="Unassembled WGS sequence"/>
</dbReference>
<evidence type="ECO:0000313" key="14">
    <source>
        <dbReference type="EMBL" id="KAK0394065.1"/>
    </source>
</evidence>
<evidence type="ECO:0000256" key="7">
    <source>
        <dbReference type="ARBA" id="ARBA00022729"/>
    </source>
</evidence>
<evidence type="ECO:0000256" key="13">
    <source>
        <dbReference type="ARBA" id="ARBA00031116"/>
    </source>
</evidence>
<keyword evidence="12" id="KW-0472">Membrane</keyword>
<dbReference type="PANTHER" id="PTHR15929">
    <property type="entry name" value="STORE-OPERATED CALCIUM ENTRY-ASSOCIATED REGULATORY FACTOR"/>
    <property type="match status" value="1"/>
</dbReference>
<organism evidence="14 15">
    <name type="scientific">Steinernema hermaphroditum</name>
    <dbReference type="NCBI Taxonomy" id="289476"/>
    <lineage>
        <taxon>Eukaryota</taxon>
        <taxon>Metazoa</taxon>
        <taxon>Ecdysozoa</taxon>
        <taxon>Nematoda</taxon>
        <taxon>Chromadorea</taxon>
        <taxon>Rhabditida</taxon>
        <taxon>Tylenchina</taxon>
        <taxon>Panagrolaimomorpha</taxon>
        <taxon>Strongyloidoidea</taxon>
        <taxon>Steinernematidae</taxon>
        <taxon>Steinernema</taxon>
    </lineage>
</organism>
<evidence type="ECO:0000256" key="9">
    <source>
        <dbReference type="ARBA" id="ARBA00022837"/>
    </source>
</evidence>
<keyword evidence="6" id="KW-0812">Transmembrane</keyword>
<evidence type="ECO:0000256" key="8">
    <source>
        <dbReference type="ARBA" id="ARBA00022824"/>
    </source>
</evidence>
<dbReference type="Pfam" id="PF06682">
    <property type="entry name" value="SARAF"/>
    <property type="match status" value="1"/>
</dbReference>
<proteinExistence type="inferred from homology"/>
<evidence type="ECO:0000256" key="3">
    <source>
        <dbReference type="ARBA" id="ARBA00016584"/>
    </source>
</evidence>
<keyword evidence="5" id="KW-0109">Calcium transport</keyword>
<comment type="subcellular location">
    <subcellularLocation>
        <location evidence="1">Endoplasmic reticulum membrane</location>
        <topology evidence="1">Single-pass type I membrane protein</topology>
    </subcellularLocation>
</comment>
<keyword evidence="4" id="KW-0813">Transport</keyword>
<evidence type="ECO:0000256" key="10">
    <source>
        <dbReference type="ARBA" id="ARBA00022989"/>
    </source>
</evidence>
<keyword evidence="15" id="KW-1185">Reference proteome</keyword>
<protein>
    <recommendedName>
        <fullName evidence="3">Store-operated calcium entry-associated regulatory factor</fullName>
    </recommendedName>
    <alternativeName>
        <fullName evidence="13">Transmembrane protein 66</fullName>
    </alternativeName>
</protein>
<evidence type="ECO:0000256" key="2">
    <source>
        <dbReference type="ARBA" id="ARBA00006833"/>
    </source>
</evidence>
<name>A0AA39GUZ3_9BILA</name>
<evidence type="ECO:0000256" key="1">
    <source>
        <dbReference type="ARBA" id="ARBA00004115"/>
    </source>
</evidence>
<evidence type="ECO:0000256" key="4">
    <source>
        <dbReference type="ARBA" id="ARBA00022448"/>
    </source>
</evidence>
<evidence type="ECO:0000256" key="11">
    <source>
        <dbReference type="ARBA" id="ARBA00023065"/>
    </source>
</evidence>
<keyword evidence="9" id="KW-0106">Calcium</keyword>